<protein>
    <submittedName>
        <fullName evidence="1">Uncharacterized protein</fullName>
    </submittedName>
</protein>
<dbReference type="EMBL" id="RBXP01000016">
    <property type="protein sequence ID" value="RKT51236.1"/>
    <property type="molecule type" value="Genomic_DNA"/>
</dbReference>
<name>A0A495VPG3_9RHOO</name>
<dbReference type="Proteomes" id="UP000270626">
    <property type="component" value="Unassembled WGS sequence"/>
</dbReference>
<organism evidence="1 2">
    <name type="scientific">Azonexus fungiphilus</name>
    <dbReference type="NCBI Taxonomy" id="146940"/>
    <lineage>
        <taxon>Bacteria</taxon>
        <taxon>Pseudomonadati</taxon>
        <taxon>Pseudomonadota</taxon>
        <taxon>Betaproteobacteria</taxon>
        <taxon>Rhodocyclales</taxon>
        <taxon>Azonexaceae</taxon>
        <taxon>Azonexus</taxon>
    </lineage>
</organism>
<dbReference type="AlphaFoldDB" id="A0A495VPG3"/>
<dbReference type="RefSeq" id="WP_121458758.1">
    <property type="nucleotide sequence ID" value="NZ_RBXP01000016.1"/>
</dbReference>
<evidence type="ECO:0000313" key="1">
    <source>
        <dbReference type="EMBL" id="RKT51236.1"/>
    </source>
</evidence>
<keyword evidence="2" id="KW-1185">Reference proteome</keyword>
<evidence type="ECO:0000313" key="2">
    <source>
        <dbReference type="Proteomes" id="UP000270626"/>
    </source>
</evidence>
<accession>A0A495VPG3</accession>
<comment type="caution">
    <text evidence="1">The sequence shown here is derived from an EMBL/GenBank/DDBJ whole genome shotgun (WGS) entry which is preliminary data.</text>
</comment>
<reference evidence="1 2" key="1">
    <citation type="submission" date="2018-10" db="EMBL/GenBank/DDBJ databases">
        <title>Genomic Encyclopedia of Type Strains, Phase IV (KMG-IV): sequencing the most valuable type-strain genomes for metagenomic binning, comparative biology and taxonomic classification.</title>
        <authorList>
            <person name="Goeker M."/>
        </authorList>
    </citation>
    <scope>NUCLEOTIDE SEQUENCE [LARGE SCALE GENOMIC DNA]</scope>
    <source>
        <strain evidence="1 2">DSM 23841</strain>
    </source>
</reference>
<proteinExistence type="predicted"/>
<gene>
    <name evidence="1" type="ORF">DFR40_2449</name>
</gene>
<sequence length="158" mass="18255">MKRLFLLSTLISLGYWAYQYFMPAVELTNPVFAEVRVKIREGNREIEAVLFAKAADDADCRMRAERTRQHLLDNCPKCLSRSFECKAELAPRYLKFFDDRPGNITYLSYRPASRGERDVRMIFWGLSIDEANSLCEQMRGILSPLYRGPTSCIRPTAS</sequence>